<dbReference type="AlphaFoldDB" id="A0A5B7FK85"/>
<gene>
    <name evidence="1" type="ORF">E2C01_041835</name>
</gene>
<dbReference type="EMBL" id="VSRR010008090">
    <property type="protein sequence ID" value="MPC48070.1"/>
    <property type="molecule type" value="Genomic_DNA"/>
</dbReference>
<accession>A0A5B7FK85</accession>
<organism evidence="1 2">
    <name type="scientific">Portunus trituberculatus</name>
    <name type="common">Swimming crab</name>
    <name type="synonym">Neptunus trituberculatus</name>
    <dbReference type="NCBI Taxonomy" id="210409"/>
    <lineage>
        <taxon>Eukaryota</taxon>
        <taxon>Metazoa</taxon>
        <taxon>Ecdysozoa</taxon>
        <taxon>Arthropoda</taxon>
        <taxon>Crustacea</taxon>
        <taxon>Multicrustacea</taxon>
        <taxon>Malacostraca</taxon>
        <taxon>Eumalacostraca</taxon>
        <taxon>Eucarida</taxon>
        <taxon>Decapoda</taxon>
        <taxon>Pleocyemata</taxon>
        <taxon>Brachyura</taxon>
        <taxon>Eubrachyura</taxon>
        <taxon>Portunoidea</taxon>
        <taxon>Portunidae</taxon>
        <taxon>Portuninae</taxon>
        <taxon>Portunus</taxon>
    </lineage>
</organism>
<name>A0A5B7FK85_PORTR</name>
<evidence type="ECO:0000313" key="2">
    <source>
        <dbReference type="Proteomes" id="UP000324222"/>
    </source>
</evidence>
<sequence>MVGRSGTSEHSACTLGPPRLSAAPRLPGEEHVAQYCHSTVSLGLLCDIYSSRDFLVRCATAFRHTRRPSWGHEWRGSTGDIAIASVWAKPAVYQGEEGGRGTVGTSLPCCSKRA</sequence>
<reference evidence="1 2" key="1">
    <citation type="submission" date="2019-05" db="EMBL/GenBank/DDBJ databases">
        <title>Another draft genome of Portunus trituberculatus and its Hox gene families provides insights of decapod evolution.</title>
        <authorList>
            <person name="Jeong J.-H."/>
            <person name="Song I."/>
            <person name="Kim S."/>
            <person name="Choi T."/>
            <person name="Kim D."/>
            <person name="Ryu S."/>
            <person name="Kim W."/>
        </authorList>
    </citation>
    <scope>NUCLEOTIDE SEQUENCE [LARGE SCALE GENOMIC DNA]</scope>
    <source>
        <tissue evidence="1">Muscle</tissue>
    </source>
</reference>
<evidence type="ECO:0000313" key="1">
    <source>
        <dbReference type="EMBL" id="MPC48070.1"/>
    </source>
</evidence>
<proteinExistence type="predicted"/>
<comment type="caution">
    <text evidence="1">The sequence shown here is derived from an EMBL/GenBank/DDBJ whole genome shotgun (WGS) entry which is preliminary data.</text>
</comment>
<keyword evidence="2" id="KW-1185">Reference proteome</keyword>
<protein>
    <submittedName>
        <fullName evidence="1">Uncharacterized protein</fullName>
    </submittedName>
</protein>
<dbReference type="Proteomes" id="UP000324222">
    <property type="component" value="Unassembled WGS sequence"/>
</dbReference>